<evidence type="ECO:0000313" key="1">
    <source>
        <dbReference type="EMBL" id="GGN62110.1"/>
    </source>
</evidence>
<reference evidence="1" key="2">
    <citation type="submission" date="2020-09" db="EMBL/GenBank/DDBJ databases">
        <authorList>
            <person name="Sun Q."/>
            <person name="Ohkuma M."/>
        </authorList>
    </citation>
    <scope>NUCLEOTIDE SEQUENCE</scope>
    <source>
        <strain evidence="1">JCM 17251</strain>
    </source>
</reference>
<comment type="caution">
    <text evidence="1">The sequence shown here is derived from an EMBL/GenBank/DDBJ whole genome shotgun (WGS) entry which is preliminary data.</text>
</comment>
<evidence type="ECO:0000313" key="2">
    <source>
        <dbReference type="Proteomes" id="UP000624041"/>
    </source>
</evidence>
<accession>A0A917Y230</accession>
<dbReference type="AlphaFoldDB" id="A0A917Y230"/>
<gene>
    <name evidence="1" type="ORF">GCM10007971_27720</name>
</gene>
<name>A0A917Y230_9BACI</name>
<dbReference type="EMBL" id="BMOS01000022">
    <property type="protein sequence ID" value="GGN62110.1"/>
    <property type="molecule type" value="Genomic_DNA"/>
</dbReference>
<reference evidence="1" key="1">
    <citation type="journal article" date="2014" name="Int. J. Syst. Evol. Microbiol.">
        <title>Complete genome sequence of Corynebacterium casei LMG S-19264T (=DSM 44701T), isolated from a smear-ripened cheese.</title>
        <authorList>
            <consortium name="US DOE Joint Genome Institute (JGI-PGF)"/>
            <person name="Walter F."/>
            <person name="Albersmeier A."/>
            <person name="Kalinowski J."/>
            <person name="Ruckert C."/>
        </authorList>
    </citation>
    <scope>NUCLEOTIDE SEQUENCE</scope>
    <source>
        <strain evidence="1">JCM 17251</strain>
    </source>
</reference>
<protein>
    <submittedName>
        <fullName evidence="1">Uncharacterized protein</fullName>
    </submittedName>
</protein>
<sequence length="44" mass="5172">MGAHETIKTISEEERNQIKSLLLNYSKEELAIVLHHFTKCKEMK</sequence>
<dbReference type="Proteomes" id="UP000624041">
    <property type="component" value="Unassembled WGS sequence"/>
</dbReference>
<proteinExistence type="predicted"/>
<keyword evidence="2" id="KW-1185">Reference proteome</keyword>
<organism evidence="1 2">
    <name type="scientific">Oceanobacillus indicireducens</name>
    <dbReference type="NCBI Taxonomy" id="1004261"/>
    <lineage>
        <taxon>Bacteria</taxon>
        <taxon>Bacillati</taxon>
        <taxon>Bacillota</taxon>
        <taxon>Bacilli</taxon>
        <taxon>Bacillales</taxon>
        <taxon>Bacillaceae</taxon>
        <taxon>Oceanobacillus</taxon>
    </lineage>
</organism>